<dbReference type="Pfam" id="PF09994">
    <property type="entry name" value="T6SS_Tle1-like_cat"/>
    <property type="match status" value="1"/>
</dbReference>
<feature type="domain" description="T6SS Phospholipase effector Tle1-like catalytic" evidence="1">
    <location>
        <begin position="24"/>
        <end position="298"/>
    </location>
</feature>
<protein>
    <submittedName>
        <fullName evidence="2">DUF2235 domain-containing protein</fullName>
    </submittedName>
</protein>
<dbReference type="EMBL" id="JADEXS010000272">
    <property type="protein sequence ID" value="MBE9024468.1"/>
    <property type="molecule type" value="Genomic_DNA"/>
</dbReference>
<dbReference type="PANTHER" id="PTHR33840">
    <property type="match status" value="1"/>
</dbReference>
<keyword evidence="3" id="KW-1185">Reference proteome</keyword>
<dbReference type="Proteomes" id="UP000622533">
    <property type="component" value="Unassembled WGS sequence"/>
</dbReference>
<dbReference type="InterPro" id="IPR029058">
    <property type="entry name" value="AB_hydrolase_fold"/>
</dbReference>
<dbReference type="PANTHER" id="PTHR33840:SF1">
    <property type="entry name" value="TLE1 PHOSPHOLIPASE DOMAIN-CONTAINING PROTEIN"/>
    <property type="match status" value="1"/>
</dbReference>
<name>A0A8J7D140_DESMC</name>
<dbReference type="InterPro" id="IPR018712">
    <property type="entry name" value="Tle1-like_cat"/>
</dbReference>
<accession>A0A8J7D140</accession>
<comment type="caution">
    <text evidence="2">The sequence shown here is derived from an EMBL/GenBank/DDBJ whole genome shotgun (WGS) entry which is preliminary data.</text>
</comment>
<evidence type="ECO:0000313" key="2">
    <source>
        <dbReference type="EMBL" id="MBE9024468.1"/>
    </source>
</evidence>
<dbReference type="AlphaFoldDB" id="A0A8J7D140"/>
<sequence>MTTEQSLNPETQKQAKIRNVINKKRLIVCCDGTWNELTSYYPTNVVKFARSVKYTAADQTPQLVFYLSGCGTENDHLIDRIGGGAFGWGIDEIIQDAYRLLCMNYDADAQDDIYLIGFSRGAYIVRCLAGMIYKSGLLRRSKILDIPKAYDFYRNSKIKPNDPKAHKFREDNSQKIEKINFQKDYLKYRVPIKMLGCWDTVGALGIPDIIPWLPIAKLWNKKYEFYDATLSPIVENAFHAVAIDEKRKVFPSTSMDKNEKNPDQIVEQVLFVGEHACIGGGTKEYRGLSDYPFEWMLNKATKLGLDVYDLYKDETDEEFKIKPDPNIQFDNSVTGIYMFGGEEWRPIKPRTLIHHSVKKRINARPDYRPLNLNPILKYLLRP</sequence>
<gene>
    <name evidence="2" type="ORF">IQ276_19175</name>
</gene>
<evidence type="ECO:0000313" key="3">
    <source>
        <dbReference type="Proteomes" id="UP000622533"/>
    </source>
</evidence>
<dbReference type="RefSeq" id="WP_193918895.1">
    <property type="nucleotide sequence ID" value="NZ_JADEXS020000001.1"/>
</dbReference>
<proteinExistence type="predicted"/>
<dbReference type="SUPFAM" id="SSF53474">
    <property type="entry name" value="alpha/beta-Hydrolases"/>
    <property type="match status" value="1"/>
</dbReference>
<evidence type="ECO:0000259" key="1">
    <source>
        <dbReference type="Pfam" id="PF09994"/>
    </source>
</evidence>
<organism evidence="2 3">
    <name type="scientific">Desmonostoc muscorum LEGE 12446</name>
    <dbReference type="NCBI Taxonomy" id="1828758"/>
    <lineage>
        <taxon>Bacteria</taxon>
        <taxon>Bacillati</taxon>
        <taxon>Cyanobacteriota</taxon>
        <taxon>Cyanophyceae</taxon>
        <taxon>Nostocales</taxon>
        <taxon>Nostocaceae</taxon>
        <taxon>Desmonostoc</taxon>
    </lineage>
</organism>
<reference evidence="2" key="1">
    <citation type="submission" date="2020-10" db="EMBL/GenBank/DDBJ databases">
        <authorList>
            <person name="Castelo-Branco R."/>
            <person name="Eusebio N."/>
            <person name="Adriana R."/>
            <person name="Vieira A."/>
            <person name="Brugerolle De Fraissinette N."/>
            <person name="Rezende De Castro R."/>
            <person name="Schneider M.P."/>
            <person name="Vasconcelos V."/>
            <person name="Leao P.N."/>
        </authorList>
    </citation>
    <scope>NUCLEOTIDE SEQUENCE</scope>
    <source>
        <strain evidence="2">LEGE 12446</strain>
    </source>
</reference>